<keyword evidence="3" id="KW-1185">Reference proteome</keyword>
<dbReference type="Proteomes" id="UP001578633">
    <property type="component" value="Chromosome 1"/>
</dbReference>
<dbReference type="Gene3D" id="1.10.287.1490">
    <property type="match status" value="1"/>
</dbReference>
<sequence length="376" mass="43088">MSTLGDMQKQIFQLVEEGRRKGYKIADVIPENVQNHFSKMSELNAARQYIQEIQAHEQDLQTDNNFLRAKIKEKETEIDDQPAEFKALKVDLQQAQRQIDYYRELSEDAQRRAQRYQRDLCLAVKDQVASNEVTAKLERLQNELGQHESTIRQLQTENERMAETFADLRAQDAEMIATNEARIANILSHASQIEDENEQFNETFTTLIDKLEFEISSAATSVNDKATLLRKMEMLHNAIYSEVAPLHRLFSRALKVLQIYQLLFQSLSDPYTSDIASLPLELDPLLDSAIQDLYVYNEVHRTMCQDSGLAEEHIRTHLNGISKSAKDILQILTSIKGDVANFLARLKKEPGTWAAVKAKFGLSGKKKFVGKRFSIH</sequence>
<dbReference type="EMBL" id="JBHGVX010000001">
    <property type="protein sequence ID" value="KAL1800245.1"/>
    <property type="molecule type" value="Genomic_DNA"/>
</dbReference>
<name>A0ABR3UVB4_9PLEO</name>
<evidence type="ECO:0000256" key="1">
    <source>
        <dbReference type="SAM" id="Coils"/>
    </source>
</evidence>
<keyword evidence="1" id="KW-0175">Coiled coil</keyword>
<comment type="caution">
    <text evidence="2">The sequence shown here is derived from an EMBL/GenBank/DDBJ whole genome shotgun (WGS) entry which is preliminary data.</text>
</comment>
<dbReference type="RefSeq" id="XP_069310829.1">
    <property type="nucleotide sequence ID" value="XM_069447899.1"/>
</dbReference>
<proteinExistence type="predicted"/>
<gene>
    <name evidence="2" type="ORF">ACET3X_000587</name>
</gene>
<reference evidence="2 3" key="1">
    <citation type="submission" date="2024-09" db="EMBL/GenBank/DDBJ databases">
        <title>T2T genomes of carrot and Alternaria dauci and their utility for understanding host-pathogen interaction during carrot leaf blight disease.</title>
        <authorList>
            <person name="Liu W."/>
            <person name="Xu S."/>
            <person name="Ou C."/>
            <person name="Liu X."/>
            <person name="Zhuang F."/>
            <person name="Deng X.W."/>
        </authorList>
    </citation>
    <scope>NUCLEOTIDE SEQUENCE [LARGE SCALE GENOMIC DNA]</scope>
    <source>
        <strain evidence="2 3">A2016</strain>
    </source>
</reference>
<feature type="coiled-coil region" evidence="1">
    <location>
        <begin position="57"/>
        <end position="171"/>
    </location>
</feature>
<dbReference type="GeneID" id="96080909"/>
<evidence type="ECO:0000313" key="3">
    <source>
        <dbReference type="Proteomes" id="UP001578633"/>
    </source>
</evidence>
<evidence type="ECO:0000313" key="2">
    <source>
        <dbReference type="EMBL" id="KAL1800245.1"/>
    </source>
</evidence>
<protein>
    <submittedName>
        <fullName evidence="2">Uncharacterized protein</fullName>
    </submittedName>
</protein>
<accession>A0ABR3UVB4</accession>
<organism evidence="2 3">
    <name type="scientific">Alternaria dauci</name>
    <dbReference type="NCBI Taxonomy" id="48095"/>
    <lineage>
        <taxon>Eukaryota</taxon>
        <taxon>Fungi</taxon>
        <taxon>Dikarya</taxon>
        <taxon>Ascomycota</taxon>
        <taxon>Pezizomycotina</taxon>
        <taxon>Dothideomycetes</taxon>
        <taxon>Pleosporomycetidae</taxon>
        <taxon>Pleosporales</taxon>
        <taxon>Pleosporineae</taxon>
        <taxon>Pleosporaceae</taxon>
        <taxon>Alternaria</taxon>
        <taxon>Alternaria sect. Porri</taxon>
    </lineage>
</organism>